<dbReference type="InterPro" id="IPR028591">
    <property type="entry name" value="DIS3L2"/>
</dbReference>
<feature type="compositionally biased region" description="Polar residues" evidence="9">
    <location>
        <begin position="229"/>
        <end position="242"/>
    </location>
</feature>
<dbReference type="SUPFAM" id="SSF50249">
    <property type="entry name" value="Nucleic acid-binding proteins"/>
    <property type="match status" value="2"/>
</dbReference>
<evidence type="ECO:0000256" key="4">
    <source>
        <dbReference type="ARBA" id="ARBA00022801"/>
    </source>
</evidence>
<dbReference type="GO" id="GO:0008266">
    <property type="term" value="F:poly(U) RNA binding"/>
    <property type="evidence" value="ECO:0007669"/>
    <property type="project" value="UniProtKB-ARBA"/>
</dbReference>
<evidence type="ECO:0000256" key="2">
    <source>
        <dbReference type="ARBA" id="ARBA00022722"/>
    </source>
</evidence>
<dbReference type="GO" id="GO:0000932">
    <property type="term" value="C:P-body"/>
    <property type="evidence" value="ECO:0007669"/>
    <property type="project" value="UniProtKB-SubCell"/>
</dbReference>
<evidence type="ECO:0000256" key="6">
    <source>
        <dbReference type="ARBA" id="ARBA00022842"/>
    </source>
</evidence>
<comment type="caution">
    <text evidence="11">The sequence shown here is derived from an EMBL/GenBank/DDBJ whole genome shotgun (WGS) entry which is preliminary data.</text>
</comment>
<dbReference type="InterPro" id="IPR041505">
    <property type="entry name" value="Dis3_CSD2"/>
</dbReference>
<sequence length="1688" mass="189425">MSTAGSAPGESTVSQVDSADGKIEANPTEGPEKLCMSAGNSGTVDLDLSIDSSSDKKKKTRKRKSKERPIAAPDAIDVLQPGVIISPEGTQASGYDRQLDKTGEKSGQDQKWKARRRNIKVVMVEQIRIPQEKGYRPNSSTNTQYRNEGKPGGRPGSGKSNRLDGHARSENRPGSGSPYRQETRNSNNQYRNNGRDHGQPSPGQGQPRRDRNGNRQNQQYRNTPGGKGNNSTPKENQNSAQRQGDRNTPRTYQNKPKQPPFEPYMSPEDLQRGLKLGHIIQGPIRINPKNYEEAYIPHPDGVSDIFVCGMKERNRALNGDIVAVVLHDRANWKIHVKNLKDLEEKHQEVESSIKPNEDSHSEVTPMTHGQIQSEVTPMTKSQGESDSEPDVIIESEEIIDLTTNTISEIQSAANSSISSKQKIDQSSNSKSLTADKLPVSSLGTNSVSSTCSNSQEKTSCDLKNVQDITNQLGDISIDAKDIKTNKTVPNTPQNDKNMGSTPLADKSTTPHSKTGDTKARSSNRGRNSSQKNYSTLQEVMNEGSDVVKNLFSTDDKVKSNSANRALQRTGKVVSIIEPKHSRASTGHIHLMPDRNPDTALFKPLDHRLPRIMIPMENCPKDFTVRPEDHANTLFICRITEWKEDSMYSHGELMRSLGEAGEIEPETEGILIENDVDYSEFTEEMLSTLPVHSLPWQIPEGEITGRRDFRQQCVFTIDPATARDLDDALSCEKLDDGTYNVGVHIADVSYFLKEDTSLDKRARFRATSVYLVQKVIPMLPRILCEELCSLNPNQDRLTFSVVWNMSEKGEIYGEWFGRTVIRSCVKLSYQHAQGFIEEPERIWTEKELPPISDGYPISQIKDTVHNLQLIAKNLRKARFDEGALRLDQVKLQFTLDQVTGMPNGYSVYKQKDSNRLVEEFMLLANMAVAHKIKKDFPKKAFLRRHPPPQSKMVDDLVELCSNLGFPIDPSSAGTLQRSLWRYADDDNMSVARMQVLVSMCSKPMQNAKYFCTGCIDDEELYRHYALNVPLYTHFTSPIRRYADVMVHRTLGAALGYSDLSEKSMVAIQSIAENCNDRKTNSKRASELSSELFFAVFVKTAGPFEETGMVMGVLDKAFDVFILKFGVTKRVYCDKLAIKDKLHTKEQKNPILTLYWEPTEENGELPLQWMAIIKPPALKVAVTDQWMLTMLSRVNISVHGKVSYQINYIYSNASYFTAPKLGQRKLNFTQARGNIVVFSRGYFKSFSKYKFPSQRPIMFTKLTETVSKYNFTISDRLKISKPTASYLNTSKIDGRALQNIPEHLKIWYTYFMKFPDESDGQYRNHKFHENVGRKKSSKSSDDSSTTPSTNDSTVKTSSKSFEDLSPLPYTEDFTVKTSSKLFEDSSSTPYTEDFAGKTSSKSFDDLSTLPYREDFTVKTSSKLFDDSSSTPYTEDFAGKTSSESFDDLSSLPYTEDFAGKTSSKSFVMLDDSSSTPLTDVFTGKTSTKSFNDSSAMDLTEALAGRIAFSAVLEGSSSLIATLSEEGKKKSEIRMILRKIRQQTSKGLSIGIKDGMIYGISAETMRAIFNKMLEDESNENLIANTTGSLTLVIVKYMAICNEFEKGNVSKIEMNKRIIKLLTFAGLKLSIISTVNPSIVPMIAICLILKVGDRLYGDEVMNSVFKQYSQYMNNWDRKIVDEFVADLRKRCE</sequence>
<dbReference type="Gene3D" id="2.40.50.690">
    <property type="match status" value="1"/>
</dbReference>
<evidence type="ECO:0000256" key="9">
    <source>
        <dbReference type="SAM" id="MobiDB-lite"/>
    </source>
</evidence>
<gene>
    <name evidence="11" type="ORF">MEDL_349</name>
</gene>
<keyword evidence="12" id="KW-1185">Reference proteome</keyword>
<keyword evidence="4 8" id="KW-0378">Hydrolase</keyword>
<dbReference type="GO" id="GO:0010587">
    <property type="term" value="P:miRNA catabolic process"/>
    <property type="evidence" value="ECO:0007669"/>
    <property type="project" value="TreeGrafter"/>
</dbReference>
<feature type="compositionally biased region" description="Polar residues" evidence="9">
    <location>
        <begin position="520"/>
        <end position="532"/>
    </location>
</feature>
<reference evidence="11" key="1">
    <citation type="submission" date="2021-03" db="EMBL/GenBank/DDBJ databases">
        <authorList>
            <person name="Bekaert M."/>
        </authorList>
    </citation>
    <scope>NUCLEOTIDE SEQUENCE</scope>
</reference>
<dbReference type="Pfam" id="PF00773">
    <property type="entry name" value="RNB"/>
    <property type="match status" value="1"/>
</dbReference>
<dbReference type="GO" id="GO:0000175">
    <property type="term" value="F:3'-5'-RNA exonuclease activity"/>
    <property type="evidence" value="ECO:0007669"/>
    <property type="project" value="UniProtKB-UniRule"/>
</dbReference>
<proteinExistence type="inferred from homology"/>
<feature type="domain" description="RNB" evidence="10">
    <location>
        <begin position="705"/>
        <end position="1055"/>
    </location>
</feature>
<feature type="binding site" evidence="8">
    <location>
        <position position="717"/>
    </location>
    <ligand>
        <name>Mg(2+)</name>
        <dbReference type="ChEBI" id="CHEBI:18420"/>
    </ligand>
</feature>
<evidence type="ECO:0000313" key="11">
    <source>
        <dbReference type="EMBL" id="CAG2184695.1"/>
    </source>
</evidence>
<dbReference type="Gene3D" id="2.40.50.140">
    <property type="entry name" value="Nucleic acid-binding proteins"/>
    <property type="match status" value="1"/>
</dbReference>
<dbReference type="SMART" id="SM00955">
    <property type="entry name" value="RNB"/>
    <property type="match status" value="1"/>
</dbReference>
<dbReference type="GO" id="GO:1990074">
    <property type="term" value="P:polyuridylation-dependent mRNA catabolic process"/>
    <property type="evidence" value="ECO:0007669"/>
    <property type="project" value="UniProtKB-UniRule"/>
</dbReference>
<feature type="compositionally biased region" description="Polar residues" evidence="9">
    <location>
        <begin position="1"/>
        <end position="17"/>
    </location>
</feature>
<dbReference type="PANTHER" id="PTHR23355">
    <property type="entry name" value="RIBONUCLEASE"/>
    <property type="match status" value="1"/>
</dbReference>
<dbReference type="Pfam" id="PF17877">
    <property type="entry name" value="Dis3l2_C_term"/>
    <property type="match status" value="1"/>
</dbReference>
<dbReference type="EC" id="3.1.13.-" evidence="8"/>
<dbReference type="SMR" id="A0A8S3PMD2"/>
<protein>
    <recommendedName>
        <fullName evidence="8">DIS3-like exonuclease 2</fullName>
        <ecNumber evidence="8">3.1.13.-</ecNumber>
    </recommendedName>
</protein>
<evidence type="ECO:0000313" key="12">
    <source>
        <dbReference type="Proteomes" id="UP000683360"/>
    </source>
</evidence>
<feature type="region of interest" description="Disordered" evidence="9">
    <location>
        <begin position="412"/>
        <end position="458"/>
    </location>
</feature>
<keyword evidence="2 8" id="KW-0540">Nuclease</keyword>
<dbReference type="EMBL" id="CAJPWZ010000016">
    <property type="protein sequence ID" value="CAG2184695.1"/>
    <property type="molecule type" value="Genomic_DNA"/>
</dbReference>
<comment type="subcellular location">
    <subcellularLocation>
        <location evidence="8">Cytoplasm</location>
    </subcellularLocation>
    <subcellularLocation>
        <location evidence="8">Cytoplasm</location>
        <location evidence="8">P-body</location>
    </subcellularLocation>
</comment>
<evidence type="ECO:0000259" key="10">
    <source>
        <dbReference type="SMART" id="SM00955"/>
    </source>
</evidence>
<feature type="compositionally biased region" description="Polar residues" evidence="9">
    <location>
        <begin position="137"/>
        <end position="146"/>
    </location>
</feature>
<dbReference type="InterPro" id="IPR050180">
    <property type="entry name" value="RNR_Ribonuclease"/>
</dbReference>
<feature type="compositionally biased region" description="Basic residues" evidence="9">
    <location>
        <begin position="56"/>
        <end position="66"/>
    </location>
</feature>
<feature type="region of interest" description="Disordered" evidence="9">
    <location>
        <begin position="1326"/>
        <end position="1358"/>
    </location>
</feature>
<dbReference type="Pfam" id="PF17849">
    <property type="entry name" value="OB_Dis3"/>
    <property type="match status" value="1"/>
</dbReference>
<keyword evidence="1 8" id="KW-0963">Cytoplasm</keyword>
<dbReference type="Gene3D" id="2.40.50.700">
    <property type="match status" value="1"/>
</dbReference>
<dbReference type="InterPro" id="IPR012340">
    <property type="entry name" value="NA-bd_OB-fold"/>
</dbReference>
<dbReference type="InterPro" id="IPR041093">
    <property type="entry name" value="Dis3l2-like_C"/>
</dbReference>
<dbReference type="Pfam" id="PF17216">
    <property type="entry name" value="Rrp44_CSD1"/>
    <property type="match status" value="1"/>
</dbReference>
<comment type="function">
    <text evidence="8">3'-5'-exoribonuclease that specifically recognizes RNAs polyuridylated at their 3' end and mediates their degradation. Component of an exosome-independent RNA degradation pathway that mediates degradation of cytoplasmic mRNAs that have been deadenylated and subsequently uridylated at their 3'.</text>
</comment>
<dbReference type="InterPro" id="IPR022966">
    <property type="entry name" value="RNase_II/R_CS"/>
</dbReference>
<feature type="compositionally biased region" description="Low complexity" evidence="9">
    <location>
        <begin position="414"/>
        <end position="431"/>
    </location>
</feature>
<evidence type="ECO:0000256" key="3">
    <source>
        <dbReference type="ARBA" id="ARBA00022723"/>
    </source>
</evidence>
<name>A0A8S3PMD2_MYTED</name>
<evidence type="ECO:0000256" key="8">
    <source>
        <dbReference type="HAMAP-Rule" id="MF_03045"/>
    </source>
</evidence>
<comment type="similarity">
    <text evidence="8">Belongs to the RNR ribonuclease family. DIS3L2 subfamily.</text>
</comment>
<comment type="cofactor">
    <cofactor evidence="8">
        <name>Mg(2+)</name>
        <dbReference type="ChEBI" id="CHEBI:18420"/>
    </cofactor>
    <cofactor evidence="8">
        <name>Mn(2+)</name>
        <dbReference type="ChEBI" id="CHEBI:29035"/>
    </cofactor>
</comment>
<organism evidence="11 12">
    <name type="scientific">Mytilus edulis</name>
    <name type="common">Blue mussel</name>
    <dbReference type="NCBI Taxonomy" id="6550"/>
    <lineage>
        <taxon>Eukaryota</taxon>
        <taxon>Metazoa</taxon>
        <taxon>Spiralia</taxon>
        <taxon>Lophotrochozoa</taxon>
        <taxon>Mollusca</taxon>
        <taxon>Bivalvia</taxon>
        <taxon>Autobranchia</taxon>
        <taxon>Pteriomorphia</taxon>
        <taxon>Mytilida</taxon>
        <taxon>Mytiloidea</taxon>
        <taxon>Mytilidae</taxon>
        <taxon>Mytilinae</taxon>
        <taxon>Mytilus</taxon>
    </lineage>
</organism>
<dbReference type="OrthoDB" id="372421at2759"/>
<feature type="region of interest" description="Disordered" evidence="9">
    <location>
        <begin position="1"/>
        <end position="268"/>
    </location>
</feature>
<evidence type="ECO:0000256" key="1">
    <source>
        <dbReference type="ARBA" id="ARBA00022490"/>
    </source>
</evidence>
<dbReference type="GO" id="GO:0000956">
    <property type="term" value="P:nuclear-transcribed mRNA catabolic process"/>
    <property type="evidence" value="ECO:0007669"/>
    <property type="project" value="UniProtKB-UniRule"/>
</dbReference>
<dbReference type="Proteomes" id="UP000683360">
    <property type="component" value="Unassembled WGS sequence"/>
</dbReference>
<dbReference type="PANTHER" id="PTHR23355:SF9">
    <property type="entry name" value="DIS3-LIKE EXONUCLEASE 2"/>
    <property type="match status" value="1"/>
</dbReference>
<feature type="compositionally biased region" description="Polar residues" evidence="9">
    <location>
        <begin position="441"/>
        <end position="457"/>
    </location>
</feature>
<feature type="binding site" evidence="8">
    <location>
        <position position="726"/>
    </location>
    <ligand>
        <name>Mg(2+)</name>
        <dbReference type="ChEBI" id="CHEBI:18420"/>
    </ligand>
</feature>
<keyword evidence="5 8" id="KW-0269">Exonuclease</keyword>
<feature type="compositionally biased region" description="Polar residues" evidence="9">
    <location>
        <begin position="485"/>
        <end position="512"/>
    </location>
</feature>
<dbReference type="GO" id="GO:0046872">
    <property type="term" value="F:metal ion binding"/>
    <property type="evidence" value="ECO:0007669"/>
    <property type="project" value="UniProtKB-KW"/>
</dbReference>
<keyword evidence="6 8" id="KW-0460">Magnesium</keyword>
<keyword evidence="7 8" id="KW-0694">RNA-binding</keyword>
<evidence type="ECO:0000256" key="5">
    <source>
        <dbReference type="ARBA" id="ARBA00022839"/>
    </source>
</evidence>
<feature type="compositionally biased region" description="Basic and acidic residues" evidence="9">
    <location>
        <begin position="161"/>
        <end position="171"/>
    </location>
</feature>
<feature type="compositionally biased region" description="Low complexity" evidence="9">
    <location>
        <begin position="1340"/>
        <end position="1351"/>
    </location>
</feature>
<feature type="site" description="Important for catalytic activity" evidence="8">
    <location>
        <position position="725"/>
    </location>
</feature>
<dbReference type="InterPro" id="IPR033771">
    <property type="entry name" value="Rrp44_CSD1"/>
</dbReference>
<dbReference type="FunFam" id="2.40.50.700:FF:000003">
    <property type="entry name" value="DIS3-like exonuclease 2"/>
    <property type="match status" value="1"/>
</dbReference>
<feature type="compositionally biased region" description="Polar residues" evidence="9">
    <location>
        <begin position="172"/>
        <end position="192"/>
    </location>
</feature>
<dbReference type="PROSITE" id="PS01175">
    <property type="entry name" value="RIBONUCLEASE_II"/>
    <property type="match status" value="1"/>
</dbReference>
<dbReference type="HAMAP" id="MF_03045">
    <property type="entry name" value="DIS3L2"/>
    <property type="match status" value="1"/>
</dbReference>
<evidence type="ECO:0000256" key="7">
    <source>
        <dbReference type="ARBA" id="ARBA00022884"/>
    </source>
</evidence>
<accession>A0A8S3PMD2</accession>
<feature type="compositionally biased region" description="Basic and acidic residues" evidence="9">
    <location>
        <begin position="97"/>
        <end position="112"/>
    </location>
</feature>
<feature type="region of interest" description="Disordered" evidence="9">
    <location>
        <begin position="483"/>
        <end position="532"/>
    </location>
</feature>
<keyword evidence="8" id="KW-0464">Manganese</keyword>
<dbReference type="InterPro" id="IPR001900">
    <property type="entry name" value="RNase_II/R"/>
</dbReference>
<keyword evidence="3 8" id="KW-0479">Metal-binding</keyword>